<dbReference type="EMBL" id="BMIU01000011">
    <property type="protein sequence ID" value="GGF35148.1"/>
    <property type="molecule type" value="Genomic_DNA"/>
</dbReference>
<proteinExistence type="predicted"/>
<sequence length="295" mass="32314">MKKRNLLLAMLAVSPMLFCQCNGEKKEQVQEEVVTVVEEKVEPTMTLVWETPAELTTCESVLVDPATGTIYVANIDGDARDHDGKGFISIISKDGEILDREWVTGMDGPKGMGILNGKLYVTDIDDIVEIDIEKGEITNTYVVEGASFLNDIDVHGNKVYFSDMEKGLIHVLEDGEISILAEGQSSINGLRVDEDGVLHGLDGEGLKKYADDGTHEVLNSTVTGGDGLIILGDDNYLASRWAGEIWIIQGDSETKLLDTKDAQSNTADIGYLEEENLVFVPTFMKNKVAAYKLSY</sequence>
<dbReference type="InterPro" id="IPR011042">
    <property type="entry name" value="6-blade_b-propeller_TolB-like"/>
</dbReference>
<evidence type="ECO:0008006" key="4">
    <source>
        <dbReference type="Google" id="ProtNLM"/>
    </source>
</evidence>
<name>A0ABQ1V4E6_9BACT</name>
<feature type="signal peptide" evidence="1">
    <location>
        <begin position="1"/>
        <end position="19"/>
    </location>
</feature>
<evidence type="ECO:0000256" key="1">
    <source>
        <dbReference type="SAM" id="SignalP"/>
    </source>
</evidence>
<dbReference type="Gene3D" id="2.120.10.30">
    <property type="entry name" value="TolB, C-terminal domain"/>
    <property type="match status" value="1"/>
</dbReference>
<keyword evidence="1" id="KW-0732">Signal</keyword>
<organism evidence="2 3">
    <name type="scientific">Echinicola rosea</name>
    <dbReference type="NCBI Taxonomy" id="1807691"/>
    <lineage>
        <taxon>Bacteria</taxon>
        <taxon>Pseudomonadati</taxon>
        <taxon>Bacteroidota</taxon>
        <taxon>Cytophagia</taxon>
        <taxon>Cytophagales</taxon>
        <taxon>Cyclobacteriaceae</taxon>
        <taxon>Echinicola</taxon>
    </lineage>
</organism>
<gene>
    <name evidence="2" type="ORF">GCM10011339_24330</name>
</gene>
<evidence type="ECO:0000313" key="3">
    <source>
        <dbReference type="Proteomes" id="UP000647339"/>
    </source>
</evidence>
<accession>A0ABQ1V4E6</accession>
<reference evidence="3" key="1">
    <citation type="journal article" date="2019" name="Int. J. Syst. Evol. Microbiol.">
        <title>The Global Catalogue of Microorganisms (GCM) 10K type strain sequencing project: providing services to taxonomists for standard genome sequencing and annotation.</title>
        <authorList>
            <consortium name="The Broad Institute Genomics Platform"/>
            <consortium name="The Broad Institute Genome Sequencing Center for Infectious Disease"/>
            <person name="Wu L."/>
            <person name="Ma J."/>
        </authorList>
    </citation>
    <scope>NUCLEOTIDE SEQUENCE [LARGE SCALE GENOMIC DNA]</scope>
    <source>
        <strain evidence="3">CGMCC 1.15407</strain>
    </source>
</reference>
<keyword evidence="3" id="KW-1185">Reference proteome</keyword>
<protein>
    <recommendedName>
        <fullName evidence="4">ATP-binding protein</fullName>
    </recommendedName>
</protein>
<feature type="chain" id="PRO_5046338832" description="ATP-binding protein" evidence="1">
    <location>
        <begin position="20"/>
        <end position="295"/>
    </location>
</feature>
<evidence type="ECO:0000313" key="2">
    <source>
        <dbReference type="EMBL" id="GGF35148.1"/>
    </source>
</evidence>
<dbReference type="Proteomes" id="UP000647339">
    <property type="component" value="Unassembled WGS sequence"/>
</dbReference>
<dbReference type="RefSeq" id="WP_137401306.1">
    <property type="nucleotide sequence ID" value="NZ_BMIU01000011.1"/>
</dbReference>
<comment type="caution">
    <text evidence="2">The sequence shown here is derived from an EMBL/GenBank/DDBJ whole genome shotgun (WGS) entry which is preliminary data.</text>
</comment>
<dbReference type="SUPFAM" id="SSF63829">
    <property type="entry name" value="Calcium-dependent phosphotriesterase"/>
    <property type="match status" value="1"/>
</dbReference>